<dbReference type="STRING" id="945553.A0A0D2NTK2"/>
<dbReference type="OrthoDB" id="2963168at2759"/>
<organism evidence="2 3">
    <name type="scientific">Hypholoma sublateritium (strain FD-334 SS-4)</name>
    <dbReference type="NCBI Taxonomy" id="945553"/>
    <lineage>
        <taxon>Eukaryota</taxon>
        <taxon>Fungi</taxon>
        <taxon>Dikarya</taxon>
        <taxon>Basidiomycota</taxon>
        <taxon>Agaricomycotina</taxon>
        <taxon>Agaricomycetes</taxon>
        <taxon>Agaricomycetidae</taxon>
        <taxon>Agaricales</taxon>
        <taxon>Agaricineae</taxon>
        <taxon>Strophariaceae</taxon>
        <taxon>Hypholoma</taxon>
    </lineage>
</organism>
<gene>
    <name evidence="2" type="ORF">HYPSUDRAFT_67264</name>
</gene>
<protein>
    <recommendedName>
        <fullName evidence="4">Actin-like ATPase domain-containing protein</fullName>
    </recommendedName>
</protein>
<dbReference type="Proteomes" id="UP000054270">
    <property type="component" value="Unassembled WGS sequence"/>
</dbReference>
<evidence type="ECO:0008006" key="4">
    <source>
        <dbReference type="Google" id="ProtNLM"/>
    </source>
</evidence>
<accession>A0A0D2NTK2</accession>
<dbReference type="SUPFAM" id="SSF53067">
    <property type="entry name" value="Actin-like ATPase domain"/>
    <property type="match status" value="2"/>
</dbReference>
<dbReference type="EMBL" id="KN817552">
    <property type="protein sequence ID" value="KJA22164.1"/>
    <property type="molecule type" value="Genomic_DNA"/>
</dbReference>
<dbReference type="Gene3D" id="3.30.420.40">
    <property type="match status" value="2"/>
</dbReference>
<dbReference type="CDD" id="cd10170">
    <property type="entry name" value="ASKHA_NBD_HSP70"/>
    <property type="match status" value="1"/>
</dbReference>
<dbReference type="OMA" id="MGRCTSR"/>
<dbReference type="Gene3D" id="3.90.640.10">
    <property type="entry name" value="Actin, Chain A, domain 4"/>
    <property type="match status" value="1"/>
</dbReference>
<dbReference type="PANTHER" id="PTHR14187">
    <property type="entry name" value="ALPHA KINASE/ELONGATION FACTOR 2 KINASE"/>
    <property type="match status" value="1"/>
</dbReference>
<dbReference type="AlphaFoldDB" id="A0A0D2NTK2"/>
<feature type="compositionally biased region" description="Low complexity" evidence="1">
    <location>
        <begin position="130"/>
        <end position="145"/>
    </location>
</feature>
<feature type="region of interest" description="Disordered" evidence="1">
    <location>
        <begin position="127"/>
        <end position="159"/>
    </location>
</feature>
<name>A0A0D2NTK2_HYPSF</name>
<evidence type="ECO:0000256" key="1">
    <source>
        <dbReference type="SAM" id="MobiDB-lite"/>
    </source>
</evidence>
<proteinExistence type="predicted"/>
<evidence type="ECO:0000313" key="3">
    <source>
        <dbReference type="Proteomes" id="UP000054270"/>
    </source>
</evidence>
<keyword evidence="3" id="KW-1185">Reference proteome</keyword>
<sequence length="727" mass="79481">MSCCGEPRGKDDVPTNGAARQVAGTISTQPGFQPGLEKPLTFHQPSLSQPPPVHANTFATNGFQEAQFQQHLLQQQSGLNDFGALQMQQNTGPGGLPPGAGFANGMQTYNGSTFNVTNGFSAANQPLVRPGSSHSPGLSLSTLPTQYTGTPNKGAPDEGKMSISIDFGTTFSGVAYGSSRIAGGNVQQILNWPGSFETFRKIPTCLLYDEYGRVMAWGLEAKNSGPVAGTTLCEWFKLFLEPSALRDESSIDPRLPTIPPGKKAIDLIIDFLSCLWEYAKEQITRDIGAVADLNTADVWLTVPAAWDAKGCEIMREAAITAGLVASSRAGDTTWRDRLRIITEPEAAAVHCAQLNDLHHLKPSQNFIVCDAGGGTVDLAIYKIIGQMANLEIAEMCARSGANCGSLFLDLRFRELVKTLLMDHPAHLDAPSLAYFMHSFSETEKLSYRGIEDDDAMFHFTCFNVDDPQDPSVGLIDGQLAIPGNLLRREVFDPVVGEVLQLIEEQIQRVDQQIHALLLVGGFAGSEYLKQCVQERFGNRIRVIARPPDADTATLRGAATYGLARRPLVSSVIAPRSYLMRVKLPAEQDDFLKRPAYIKTNDAGVAICENRLQYLVSKGAILRKGQRLTTKFCKFSHSPQDSAFVATLFTSEADKQMRYTDEGETSELCKWTVDLSSLPTFRQNASTPGTTGFYTEFELGLEIDSVEVRGILLYNSQEWGRVTFDFFA</sequence>
<dbReference type="PANTHER" id="PTHR14187:SF5">
    <property type="entry name" value="HEAT SHOCK 70 KDA PROTEIN 12A"/>
    <property type="match status" value="1"/>
</dbReference>
<dbReference type="InterPro" id="IPR043129">
    <property type="entry name" value="ATPase_NBD"/>
</dbReference>
<evidence type="ECO:0000313" key="2">
    <source>
        <dbReference type="EMBL" id="KJA22164.1"/>
    </source>
</evidence>
<reference evidence="3" key="1">
    <citation type="submission" date="2014-04" db="EMBL/GenBank/DDBJ databases">
        <title>Evolutionary Origins and Diversification of the Mycorrhizal Mutualists.</title>
        <authorList>
            <consortium name="DOE Joint Genome Institute"/>
            <consortium name="Mycorrhizal Genomics Consortium"/>
            <person name="Kohler A."/>
            <person name="Kuo A."/>
            <person name="Nagy L.G."/>
            <person name="Floudas D."/>
            <person name="Copeland A."/>
            <person name="Barry K.W."/>
            <person name="Cichocki N."/>
            <person name="Veneault-Fourrey C."/>
            <person name="LaButti K."/>
            <person name="Lindquist E.A."/>
            <person name="Lipzen A."/>
            <person name="Lundell T."/>
            <person name="Morin E."/>
            <person name="Murat C."/>
            <person name="Riley R."/>
            <person name="Ohm R."/>
            <person name="Sun H."/>
            <person name="Tunlid A."/>
            <person name="Henrissat B."/>
            <person name="Grigoriev I.V."/>
            <person name="Hibbett D.S."/>
            <person name="Martin F."/>
        </authorList>
    </citation>
    <scope>NUCLEOTIDE SEQUENCE [LARGE SCALE GENOMIC DNA]</scope>
    <source>
        <strain evidence="3">FD-334 SS-4</strain>
    </source>
</reference>